<organism evidence="2 3">
    <name type="scientific">Fragilariopsis cylindrus CCMP1102</name>
    <dbReference type="NCBI Taxonomy" id="635003"/>
    <lineage>
        <taxon>Eukaryota</taxon>
        <taxon>Sar</taxon>
        <taxon>Stramenopiles</taxon>
        <taxon>Ochrophyta</taxon>
        <taxon>Bacillariophyta</taxon>
        <taxon>Bacillariophyceae</taxon>
        <taxon>Bacillariophycidae</taxon>
        <taxon>Bacillariales</taxon>
        <taxon>Bacillariaceae</taxon>
        <taxon>Fragilariopsis</taxon>
    </lineage>
</organism>
<evidence type="ECO:0000313" key="3">
    <source>
        <dbReference type="Proteomes" id="UP000095751"/>
    </source>
</evidence>
<feature type="compositionally biased region" description="Polar residues" evidence="1">
    <location>
        <begin position="30"/>
        <end position="39"/>
    </location>
</feature>
<sequence>MDPSMQAAYQAFMLGNKSKKTKGNNNDKNVSTPTKVNTDVSHKRPDSGIGRKGYRPILKAFQGRLQEWADTSKQLKSVLGSIINLRDRIYWESSRLQALSVTNRSLKHQQQKQLLHKEEKQPTWRTCGFRSSLSNQDSSCVLHLDDIHLALNHDLLQHERMLSVLRSLTALLAQNVDEIGRRLDEWMILNLSDLPPPSQRQQQRYNLSNDNDESIIAEERIFMGWTKEQNVLEDARVVYSLLALDLFRKQKLATEIFDSCHDSILKTIGDDNFSKDSFWKTDPRDVVKKGSKEWSGLENKDCLNLVQKLLNVP</sequence>
<accession>A0A1E7F5G0</accession>
<evidence type="ECO:0000256" key="1">
    <source>
        <dbReference type="SAM" id="MobiDB-lite"/>
    </source>
</evidence>
<dbReference type="EMBL" id="KV784361">
    <property type="protein sequence ID" value="OEU13421.1"/>
    <property type="molecule type" value="Genomic_DNA"/>
</dbReference>
<evidence type="ECO:0000313" key="2">
    <source>
        <dbReference type="EMBL" id="OEU13421.1"/>
    </source>
</evidence>
<protein>
    <submittedName>
        <fullName evidence="2">Uncharacterized protein</fullName>
    </submittedName>
</protein>
<name>A0A1E7F5G0_9STRA</name>
<dbReference type="Proteomes" id="UP000095751">
    <property type="component" value="Unassembled WGS sequence"/>
</dbReference>
<dbReference type="KEGG" id="fcy:FRACYDRAFT_241760"/>
<feature type="region of interest" description="Disordered" evidence="1">
    <location>
        <begin position="14"/>
        <end position="51"/>
    </location>
</feature>
<dbReference type="AlphaFoldDB" id="A0A1E7F5G0"/>
<gene>
    <name evidence="2" type="ORF">FRACYDRAFT_241760</name>
</gene>
<dbReference type="InParanoid" id="A0A1E7F5G0"/>
<dbReference type="OrthoDB" id="48786at2759"/>
<keyword evidence="3" id="KW-1185">Reference proteome</keyword>
<proteinExistence type="predicted"/>
<reference evidence="2 3" key="1">
    <citation type="submission" date="2016-09" db="EMBL/GenBank/DDBJ databases">
        <title>Extensive genetic diversity and differential bi-allelic expression allows diatom success in the polar Southern Ocean.</title>
        <authorList>
            <consortium name="DOE Joint Genome Institute"/>
            <person name="Mock T."/>
            <person name="Otillar R.P."/>
            <person name="Strauss J."/>
            <person name="Dupont C."/>
            <person name="Frickenhaus S."/>
            <person name="Maumus F."/>
            <person name="Mcmullan M."/>
            <person name="Sanges R."/>
            <person name="Schmutz J."/>
            <person name="Toseland A."/>
            <person name="Valas R."/>
            <person name="Veluchamy A."/>
            <person name="Ward B.J."/>
            <person name="Allen A."/>
            <person name="Barry K."/>
            <person name="Falciatore A."/>
            <person name="Ferrante M."/>
            <person name="Fortunato A.E."/>
            <person name="Gloeckner G."/>
            <person name="Gruber A."/>
            <person name="Hipkin R."/>
            <person name="Janech M."/>
            <person name="Kroth P."/>
            <person name="Leese F."/>
            <person name="Lindquist E."/>
            <person name="Lyon B.R."/>
            <person name="Martin J."/>
            <person name="Mayer C."/>
            <person name="Parker M."/>
            <person name="Quesneville H."/>
            <person name="Raymond J."/>
            <person name="Uhlig C."/>
            <person name="Valentin K.U."/>
            <person name="Worden A.Z."/>
            <person name="Armbrust E.V."/>
            <person name="Bowler C."/>
            <person name="Green B."/>
            <person name="Moulton V."/>
            <person name="Van Oosterhout C."/>
            <person name="Grigoriev I."/>
        </authorList>
    </citation>
    <scope>NUCLEOTIDE SEQUENCE [LARGE SCALE GENOMIC DNA]</scope>
    <source>
        <strain evidence="2 3">CCMP1102</strain>
    </source>
</reference>